<gene>
    <name evidence="2" type="ORF">BGZ96_002754</name>
</gene>
<organism evidence="2 3">
    <name type="scientific">Linnemannia gamsii</name>
    <dbReference type="NCBI Taxonomy" id="64522"/>
    <lineage>
        <taxon>Eukaryota</taxon>
        <taxon>Fungi</taxon>
        <taxon>Fungi incertae sedis</taxon>
        <taxon>Mucoromycota</taxon>
        <taxon>Mortierellomycotina</taxon>
        <taxon>Mortierellomycetes</taxon>
        <taxon>Mortierellales</taxon>
        <taxon>Mortierellaceae</taxon>
        <taxon>Linnemannia</taxon>
    </lineage>
</organism>
<comment type="caution">
    <text evidence="2">The sequence shown here is derived from an EMBL/GenBank/DDBJ whole genome shotgun (WGS) entry which is preliminary data.</text>
</comment>
<evidence type="ECO:0000256" key="1">
    <source>
        <dbReference type="SAM" id="MobiDB-lite"/>
    </source>
</evidence>
<accession>A0ABQ7JKN5</accession>
<dbReference type="EMBL" id="JAAAIM010001532">
    <property type="protein sequence ID" value="KAG0277704.1"/>
    <property type="molecule type" value="Genomic_DNA"/>
</dbReference>
<name>A0ABQ7JKN5_9FUNG</name>
<proteinExistence type="predicted"/>
<feature type="compositionally biased region" description="Basic and acidic residues" evidence="1">
    <location>
        <begin position="13"/>
        <end position="29"/>
    </location>
</feature>
<feature type="region of interest" description="Disordered" evidence="1">
    <location>
        <begin position="1"/>
        <end position="42"/>
    </location>
</feature>
<dbReference type="Proteomes" id="UP001194696">
    <property type="component" value="Unassembled WGS sequence"/>
</dbReference>
<evidence type="ECO:0000313" key="2">
    <source>
        <dbReference type="EMBL" id="KAG0277704.1"/>
    </source>
</evidence>
<reference evidence="2 3" key="1">
    <citation type="journal article" date="2020" name="Fungal Divers.">
        <title>Resolving the Mortierellaceae phylogeny through synthesis of multi-gene phylogenetics and phylogenomics.</title>
        <authorList>
            <person name="Vandepol N."/>
            <person name="Liber J."/>
            <person name="Desiro A."/>
            <person name="Na H."/>
            <person name="Kennedy M."/>
            <person name="Barry K."/>
            <person name="Grigoriev I.V."/>
            <person name="Miller A.N."/>
            <person name="O'Donnell K."/>
            <person name="Stajich J.E."/>
            <person name="Bonito G."/>
        </authorList>
    </citation>
    <scope>NUCLEOTIDE SEQUENCE [LARGE SCALE GENOMIC DNA]</scope>
    <source>
        <strain evidence="2 3">AD045</strain>
    </source>
</reference>
<sequence length="334" mass="36943">MALLSTTFVTVRPIRDREETPPSGDDAKHAFGSSKTDGDMSPLVSLVQGTRLDRFEQNHDRYTKTALPQVDVVPVVNTRIIGVTQATTLRPDQDLVCLYPAILEQNFYTAELADDHQIFSLSDYHYTEGMVYKAPPVLDHAEVTLSQAAKKHDADLASVQTRMAHHTRFYDTFASDILERKWETSEPGKAMLQFLNTMRIAAANDAAKISQLRSKLYYNALGIKHEPAKEGSILKVEDVAARKAASDLIRTVYATPTVPKATNNDGRTKKQDGGKGSWQQKSSGSNDDKSNDQSSSFKKKKNNNNQSGNKSSSGSSNNFKKKKPEQGNEGEESD</sequence>
<protein>
    <submittedName>
        <fullName evidence="2">Uncharacterized protein</fullName>
    </submittedName>
</protein>
<feature type="compositionally biased region" description="Low complexity" evidence="1">
    <location>
        <begin position="303"/>
        <end position="318"/>
    </location>
</feature>
<keyword evidence="3" id="KW-1185">Reference proteome</keyword>
<evidence type="ECO:0000313" key="3">
    <source>
        <dbReference type="Proteomes" id="UP001194696"/>
    </source>
</evidence>
<feature type="region of interest" description="Disordered" evidence="1">
    <location>
        <begin position="258"/>
        <end position="334"/>
    </location>
</feature>